<feature type="region of interest" description="Disordered" evidence="1">
    <location>
        <begin position="1"/>
        <end position="41"/>
    </location>
</feature>
<proteinExistence type="predicted"/>
<keyword evidence="3" id="KW-1185">Reference proteome</keyword>
<accession>W6QG46</accession>
<evidence type="ECO:0000256" key="1">
    <source>
        <dbReference type="SAM" id="MobiDB-lite"/>
    </source>
</evidence>
<dbReference type="EMBL" id="HG792016">
    <property type="protein sequence ID" value="CDM33169.1"/>
    <property type="molecule type" value="Genomic_DNA"/>
</dbReference>
<feature type="compositionally biased region" description="Polar residues" evidence="1">
    <location>
        <begin position="11"/>
        <end position="20"/>
    </location>
</feature>
<dbReference type="AlphaFoldDB" id="W6QG46"/>
<gene>
    <name evidence="2" type="ORF">PROQFM164_S02g003321</name>
</gene>
<evidence type="ECO:0000313" key="2">
    <source>
        <dbReference type="EMBL" id="CDM33169.1"/>
    </source>
</evidence>
<dbReference type="Proteomes" id="UP000030686">
    <property type="component" value="Unassembled WGS sequence"/>
</dbReference>
<reference evidence="2" key="1">
    <citation type="journal article" date="2014" name="Nat. Commun.">
        <title>Multiple recent horizontal transfers of a large genomic region in cheese making fungi.</title>
        <authorList>
            <person name="Cheeseman K."/>
            <person name="Ropars J."/>
            <person name="Renault P."/>
            <person name="Dupont J."/>
            <person name="Gouzy J."/>
            <person name="Branca A."/>
            <person name="Abraham A.L."/>
            <person name="Ceppi M."/>
            <person name="Conseiller E."/>
            <person name="Debuchy R."/>
            <person name="Malagnac F."/>
            <person name="Goarin A."/>
            <person name="Silar P."/>
            <person name="Lacoste S."/>
            <person name="Sallet E."/>
            <person name="Bensimon A."/>
            <person name="Giraud T."/>
            <person name="Brygoo Y."/>
        </authorList>
    </citation>
    <scope>NUCLEOTIDE SEQUENCE [LARGE SCALE GENOMIC DNA]</scope>
    <source>
        <strain evidence="2">FM164</strain>
    </source>
</reference>
<protein>
    <submittedName>
        <fullName evidence="2">Genomic scaffold, ProqFM164S02</fullName>
    </submittedName>
</protein>
<evidence type="ECO:0000313" key="3">
    <source>
        <dbReference type="Proteomes" id="UP000030686"/>
    </source>
</evidence>
<sequence>MNNAPVIRKSQAYSLPTQTPADDPHTGSRSPKLGSAQPKLRGYMQTRLADHTGISKLECEHRCNYSIIVQHIHHDQKPPVLSTRNFRVPPPNHLRRTMISYPPAH</sequence>
<feature type="region of interest" description="Disordered" evidence="1">
    <location>
        <begin position="80"/>
        <end position="105"/>
    </location>
</feature>
<organism evidence="2 3">
    <name type="scientific">Penicillium roqueforti (strain FM164)</name>
    <dbReference type="NCBI Taxonomy" id="1365484"/>
    <lineage>
        <taxon>Eukaryota</taxon>
        <taxon>Fungi</taxon>
        <taxon>Dikarya</taxon>
        <taxon>Ascomycota</taxon>
        <taxon>Pezizomycotina</taxon>
        <taxon>Eurotiomycetes</taxon>
        <taxon>Eurotiomycetidae</taxon>
        <taxon>Eurotiales</taxon>
        <taxon>Aspergillaceae</taxon>
        <taxon>Penicillium</taxon>
    </lineage>
</organism>
<dbReference type="OrthoDB" id="10510960at2759"/>
<name>W6QG46_PENRF</name>